<accession>A0A8T0DK14</accession>
<feature type="non-terminal residue" evidence="2">
    <location>
        <position position="274"/>
    </location>
</feature>
<evidence type="ECO:0000256" key="1">
    <source>
        <dbReference type="SAM" id="MobiDB-lite"/>
    </source>
</evidence>
<dbReference type="InterPro" id="IPR026246">
    <property type="entry name" value="Fsip1"/>
</dbReference>
<feature type="compositionally biased region" description="Low complexity" evidence="1">
    <location>
        <begin position="44"/>
        <end position="53"/>
    </location>
</feature>
<reference evidence="2 3" key="1">
    <citation type="submission" date="2019-07" db="EMBL/GenBank/DDBJ databases">
        <title>Annotation for the trematode Paragonimus westermani.</title>
        <authorList>
            <person name="Choi Y.-J."/>
        </authorList>
    </citation>
    <scope>NUCLEOTIDE SEQUENCE [LARGE SCALE GENOMIC DNA]</scope>
    <source>
        <strain evidence="2">180907_Pwestermani</strain>
    </source>
</reference>
<evidence type="ECO:0000313" key="2">
    <source>
        <dbReference type="EMBL" id="KAF8567091.1"/>
    </source>
</evidence>
<sequence>KQCSSSDDEVRTRSENRTSLKIFATEYDVDEDDSDNTNDRWLNTEQTQSTSWSTTNQLPLNAQHRDRINEVVDGPPVVKSVELNDSKDFIQRNIELAAKAKQILPLTAAEEARLDFLLHESEDEHVDEEGEYLWECSEQEHGPSIFVTDQINSITANNSPIGTNALTTTEEGWTLSSCTSGVLQQPILPTLDLNLAANENDEGSWFASSSSVLSDQEGKQICLQLTEIDKRLSQLLLYQENDRCFADVQLENRAIEGGLKDIPDIPEKLQSDVR</sequence>
<evidence type="ECO:0000313" key="3">
    <source>
        <dbReference type="Proteomes" id="UP000699462"/>
    </source>
</evidence>
<dbReference type="AlphaFoldDB" id="A0A8T0DK14"/>
<evidence type="ECO:0008006" key="4">
    <source>
        <dbReference type="Google" id="ProtNLM"/>
    </source>
</evidence>
<protein>
    <recommendedName>
        <fullName evidence="4">Fibrous sheath-interacting protein 1</fullName>
    </recommendedName>
</protein>
<keyword evidence="3" id="KW-1185">Reference proteome</keyword>
<proteinExistence type="predicted"/>
<dbReference type="Pfam" id="PF15554">
    <property type="entry name" value="FSIP1"/>
    <property type="match status" value="1"/>
</dbReference>
<comment type="caution">
    <text evidence="2">The sequence shown here is derived from an EMBL/GenBank/DDBJ whole genome shotgun (WGS) entry which is preliminary data.</text>
</comment>
<feature type="compositionally biased region" description="Acidic residues" evidence="1">
    <location>
        <begin position="27"/>
        <end position="36"/>
    </location>
</feature>
<gene>
    <name evidence="2" type="ORF">P879_08384</name>
</gene>
<dbReference type="Proteomes" id="UP000699462">
    <property type="component" value="Unassembled WGS sequence"/>
</dbReference>
<dbReference type="OrthoDB" id="437960at2759"/>
<organism evidence="2 3">
    <name type="scientific">Paragonimus westermani</name>
    <dbReference type="NCBI Taxonomy" id="34504"/>
    <lineage>
        <taxon>Eukaryota</taxon>
        <taxon>Metazoa</taxon>
        <taxon>Spiralia</taxon>
        <taxon>Lophotrochozoa</taxon>
        <taxon>Platyhelminthes</taxon>
        <taxon>Trematoda</taxon>
        <taxon>Digenea</taxon>
        <taxon>Plagiorchiida</taxon>
        <taxon>Troglotremata</taxon>
        <taxon>Troglotrematidae</taxon>
        <taxon>Paragonimus</taxon>
    </lineage>
</organism>
<name>A0A8T0DK14_9TREM</name>
<dbReference type="EMBL" id="JTDF01004211">
    <property type="protein sequence ID" value="KAF8567091.1"/>
    <property type="molecule type" value="Genomic_DNA"/>
</dbReference>
<feature type="region of interest" description="Disordered" evidence="1">
    <location>
        <begin position="27"/>
        <end position="53"/>
    </location>
</feature>